<evidence type="ECO:0000259" key="1">
    <source>
        <dbReference type="Pfam" id="PF04451"/>
    </source>
</evidence>
<sequence>MRVNVKFRRFEELLTRSDFRFKCDDAVLGAEYRFLNITAAGATYRVNNLQDTTLPRTYYDLSGGVSTPTIAVTSLEDLPSFGVAELIGEVYYLDDAERSRIIGDRHELVITQVQRRTYSFLPENYADLEAGYDQLSPSFSTQQPQGQVIANCDLDFNHPVTHLYWTVQRNKCAERGEHDNYSTATDYEYYRLGLPRLPPVKKAMLQVNAIDWFEQAQHGNFFQFSQNWQHSDIIPDRNNHIYTHNFSIEPAREKSGHNSHGFVNFSRMEGSRLQLWMQDYDSIYDKAYQVHIYAVNLNVIRIWKGLGGLVFMD</sequence>
<dbReference type="InterPro" id="IPR016112">
    <property type="entry name" value="VP_dsDNA_II"/>
</dbReference>
<reference evidence="2" key="1">
    <citation type="submission" date="2020-05" db="EMBL/GenBank/DDBJ databases">
        <authorList>
            <person name="Chiriac C."/>
            <person name="Salcher M."/>
            <person name="Ghai R."/>
            <person name="Kavagutti S V."/>
        </authorList>
    </citation>
    <scope>NUCLEOTIDE SEQUENCE</scope>
</reference>
<proteinExistence type="predicted"/>
<dbReference type="Pfam" id="PF04451">
    <property type="entry name" value="Capsid_NCLDV"/>
    <property type="match status" value="1"/>
</dbReference>
<name>A0A6J6EV39_9ZZZZ</name>
<dbReference type="AlphaFoldDB" id="A0A6J6EV39"/>
<dbReference type="SUPFAM" id="SSF49749">
    <property type="entry name" value="Group II dsDNA viruses VP"/>
    <property type="match status" value="1"/>
</dbReference>
<dbReference type="GO" id="GO:0005198">
    <property type="term" value="F:structural molecule activity"/>
    <property type="evidence" value="ECO:0007669"/>
    <property type="project" value="InterPro"/>
</dbReference>
<evidence type="ECO:0000313" key="2">
    <source>
        <dbReference type="EMBL" id="CAB4580046.1"/>
    </source>
</evidence>
<dbReference type="EMBL" id="CAEZTT010000098">
    <property type="protein sequence ID" value="CAB4580046.1"/>
    <property type="molecule type" value="Genomic_DNA"/>
</dbReference>
<dbReference type="InterPro" id="IPR038519">
    <property type="entry name" value="MCP_C_sf"/>
</dbReference>
<organism evidence="2">
    <name type="scientific">freshwater metagenome</name>
    <dbReference type="NCBI Taxonomy" id="449393"/>
    <lineage>
        <taxon>unclassified sequences</taxon>
        <taxon>metagenomes</taxon>
        <taxon>ecological metagenomes</taxon>
    </lineage>
</organism>
<feature type="domain" description="Major capsid protein C-terminal" evidence="1">
    <location>
        <begin position="97"/>
        <end position="308"/>
    </location>
</feature>
<dbReference type="InterPro" id="IPR007542">
    <property type="entry name" value="MCP_C"/>
</dbReference>
<protein>
    <submittedName>
        <fullName evidence="2">Unannotated protein</fullName>
    </submittedName>
</protein>
<dbReference type="Gene3D" id="2.70.9.20">
    <property type="entry name" value="Major capsid protein Vp54"/>
    <property type="match status" value="1"/>
</dbReference>
<gene>
    <name evidence="2" type="ORF">UFOPK1726_00847</name>
</gene>
<accession>A0A6J6EV39</accession>